<dbReference type="InterPro" id="IPR013783">
    <property type="entry name" value="Ig-like_fold"/>
</dbReference>
<feature type="non-terminal residue" evidence="2">
    <location>
        <position position="1"/>
    </location>
</feature>
<protein>
    <recommendedName>
        <fullName evidence="1">DUF5060 domain-containing protein</fullName>
    </recommendedName>
</protein>
<dbReference type="Gene3D" id="2.60.40.10">
    <property type="entry name" value="Immunoglobulins"/>
    <property type="match status" value="1"/>
</dbReference>
<proteinExistence type="predicted"/>
<dbReference type="InterPro" id="IPR032260">
    <property type="entry name" value="DUF5060"/>
</dbReference>
<name>X0UGV6_9ZZZZ</name>
<accession>X0UGV6</accession>
<sequence>AYVVDEDEFWYQTWRRAGGQPGKWSTIEVSLDASAGDLLPVAHARPWGPYVARGVCEIGVRVFADRPTDGTILLDNIRFVPRSGGRVPQRVYGFETNSDRVGRFEKFEITFELTRSYDNPFDPDEVATWGHFTSPSGKTVRVPGFFYQEYGRQMSRKSESLTPAGAPKWKIRFSPREVGEYTYEIEISDGDPLRTSPRRFTCIPSGNPGCVRICARDKRYFEFDNGDFFYPIGHNICAAFDDCHSANWRLPVNRFEGTYAYDRYLDGMLRGKENY</sequence>
<feature type="non-terminal residue" evidence="2">
    <location>
        <position position="275"/>
    </location>
</feature>
<gene>
    <name evidence="2" type="ORF">S01H1_31064</name>
</gene>
<reference evidence="2" key="1">
    <citation type="journal article" date="2014" name="Front. Microbiol.">
        <title>High frequency of phylogenetically diverse reductive dehalogenase-homologous genes in deep subseafloor sedimentary metagenomes.</title>
        <authorList>
            <person name="Kawai M."/>
            <person name="Futagami T."/>
            <person name="Toyoda A."/>
            <person name="Takaki Y."/>
            <person name="Nishi S."/>
            <person name="Hori S."/>
            <person name="Arai W."/>
            <person name="Tsubouchi T."/>
            <person name="Morono Y."/>
            <person name="Uchiyama I."/>
            <person name="Ito T."/>
            <person name="Fujiyama A."/>
            <person name="Inagaki F."/>
            <person name="Takami H."/>
        </authorList>
    </citation>
    <scope>NUCLEOTIDE SEQUENCE</scope>
    <source>
        <strain evidence="2">Expedition CK06-06</strain>
    </source>
</reference>
<evidence type="ECO:0000259" key="1">
    <source>
        <dbReference type="Pfam" id="PF16586"/>
    </source>
</evidence>
<dbReference type="Pfam" id="PF16586">
    <property type="entry name" value="DUF5060"/>
    <property type="match status" value="1"/>
</dbReference>
<feature type="domain" description="DUF5060" evidence="1">
    <location>
        <begin position="101"/>
        <end position="186"/>
    </location>
</feature>
<organism evidence="2">
    <name type="scientific">marine sediment metagenome</name>
    <dbReference type="NCBI Taxonomy" id="412755"/>
    <lineage>
        <taxon>unclassified sequences</taxon>
        <taxon>metagenomes</taxon>
        <taxon>ecological metagenomes</taxon>
    </lineage>
</organism>
<evidence type="ECO:0000313" key="2">
    <source>
        <dbReference type="EMBL" id="GAF87765.1"/>
    </source>
</evidence>
<comment type="caution">
    <text evidence="2">The sequence shown here is derived from an EMBL/GenBank/DDBJ whole genome shotgun (WGS) entry which is preliminary data.</text>
</comment>
<dbReference type="EMBL" id="BARS01019147">
    <property type="protein sequence ID" value="GAF87765.1"/>
    <property type="molecule type" value="Genomic_DNA"/>
</dbReference>
<dbReference type="AlphaFoldDB" id="X0UGV6"/>